<dbReference type="AlphaFoldDB" id="A0A4P6L1S9"/>
<dbReference type="KEGG" id="plue:EWM63_21685"/>
<dbReference type="PANTHER" id="PTHR11528">
    <property type="entry name" value="HEAT SHOCK PROTEIN 90 FAMILY MEMBER"/>
    <property type="match status" value="1"/>
</dbReference>
<evidence type="ECO:0000313" key="15">
    <source>
        <dbReference type="Proteomes" id="UP000290637"/>
    </source>
</evidence>
<evidence type="ECO:0000256" key="12">
    <source>
        <dbReference type="SAM" id="Coils"/>
    </source>
</evidence>
<keyword evidence="3 10" id="KW-0963">Cytoplasm</keyword>
<feature type="binding site" evidence="11">
    <location>
        <begin position="101"/>
        <end position="102"/>
    </location>
    <ligand>
        <name>ATP</name>
        <dbReference type="ChEBI" id="CHEBI:30616"/>
    </ligand>
</feature>
<name>A0A4P6L1S9_9BURK</name>
<gene>
    <name evidence="10 14" type="primary">htpG</name>
    <name evidence="14" type="ORF">EWM63_21685</name>
</gene>
<dbReference type="OrthoDB" id="9802640at2"/>
<dbReference type="InterPro" id="IPR019805">
    <property type="entry name" value="Heat_shock_protein_90_CS"/>
</dbReference>
<dbReference type="InterPro" id="IPR003594">
    <property type="entry name" value="HATPase_dom"/>
</dbReference>
<dbReference type="GO" id="GO:0016887">
    <property type="term" value="F:ATP hydrolysis activity"/>
    <property type="evidence" value="ECO:0007669"/>
    <property type="project" value="InterPro"/>
</dbReference>
<keyword evidence="4 10" id="KW-0547">Nucleotide-binding</keyword>
<evidence type="ECO:0000313" key="14">
    <source>
        <dbReference type="EMBL" id="QBE65284.1"/>
    </source>
</evidence>
<dbReference type="Gene3D" id="3.30.230.80">
    <property type="match status" value="1"/>
</dbReference>
<dbReference type="Gene3D" id="3.30.565.10">
    <property type="entry name" value="Histidine kinase-like ATPase, C-terminal domain"/>
    <property type="match status" value="1"/>
</dbReference>
<dbReference type="InterPro" id="IPR001404">
    <property type="entry name" value="Hsp90_fam"/>
</dbReference>
<evidence type="ECO:0000256" key="8">
    <source>
        <dbReference type="ARBA" id="ARBA00058590"/>
    </source>
</evidence>
<organism evidence="14 15">
    <name type="scientific">Pseudoduganella lutea</name>
    <dbReference type="NCBI Taxonomy" id="321985"/>
    <lineage>
        <taxon>Bacteria</taxon>
        <taxon>Pseudomonadati</taxon>
        <taxon>Pseudomonadota</taxon>
        <taxon>Betaproteobacteria</taxon>
        <taxon>Burkholderiales</taxon>
        <taxon>Oxalobacteraceae</taxon>
        <taxon>Telluria group</taxon>
        <taxon>Pseudoduganella</taxon>
    </lineage>
</organism>
<evidence type="ECO:0000256" key="5">
    <source>
        <dbReference type="ARBA" id="ARBA00022840"/>
    </source>
</evidence>
<evidence type="ECO:0000256" key="11">
    <source>
        <dbReference type="PIRSR" id="PIRSR002583-1"/>
    </source>
</evidence>
<evidence type="ECO:0000259" key="13">
    <source>
        <dbReference type="SMART" id="SM00387"/>
    </source>
</evidence>
<feature type="binding site" evidence="11">
    <location>
        <position position="175"/>
    </location>
    <ligand>
        <name>ATP</name>
        <dbReference type="ChEBI" id="CHEBI:30616"/>
    </ligand>
</feature>
<keyword evidence="6 10" id="KW-0346">Stress response</keyword>
<dbReference type="SMART" id="SM00387">
    <property type="entry name" value="HATPase_c"/>
    <property type="match status" value="1"/>
</dbReference>
<dbReference type="Gene3D" id="3.40.50.11260">
    <property type="match status" value="1"/>
</dbReference>
<sequence>MSDNKETLGFQAEVKQLLQLMIHSLYSNKEIFLRELISNASDAADKLRFEAINNDALYGNDHELKIKVSFDKAARTITISDNGIGMSRDEVISHLGTIAKSGTKEFFGKLSGDQQKDAALIGQFGVGFYSGFIVADRITVETRRAGLQPADAVRWESAGEGDYSVEAIEKTNRGTDIILHLREGEDELLSAWKLKSIITKYSDHISLPIQMAKEEWDEEKKEMVTKDEPETINQASALWARSKSDITPEQYEEFYKHVSHDFGAPLTYTHNRVEGRSEYTQLLYIPAKAPFDLWDRNKRGGIKLYVKRVFIMDDAEQLMPTYLRFVKGVIDSADLPLNVSREILQESRDVKAIREGSTKRVISMLEELANADEQEKKDKYTTFWNEFGQVLKEGIGEDHANKDRLAKLLRFASTHNDSAEQTVALADYVARMKEGQEKIYYVTGESFTAAKNSPHLEIFRKKGVEVLLLTDRVDEWMLSFLSEFEGKELVSVAKGGLDLGKLEDEAEKKEHEETEAQYKELVDKMKTALGDKAKDVRVTFRLTDSPACLVADEHELSGNLLRMLKAAGQNAPESKPILEINPNHPLVTRLKYESDDSGKFGDWSHILFDQALLAEGGTLEDPAAFVKRMNEMLLK</sequence>
<dbReference type="HAMAP" id="MF_00505">
    <property type="entry name" value="HSP90"/>
    <property type="match status" value="1"/>
</dbReference>
<evidence type="ECO:0000256" key="10">
    <source>
        <dbReference type="HAMAP-Rule" id="MF_00505"/>
    </source>
</evidence>
<keyword evidence="7 10" id="KW-0143">Chaperone</keyword>
<feature type="binding site" evidence="11">
    <location>
        <position position="100"/>
    </location>
    <ligand>
        <name>ATP</name>
        <dbReference type="ChEBI" id="CHEBI:30616"/>
    </ligand>
</feature>
<dbReference type="CDD" id="cd16927">
    <property type="entry name" value="HATPase_Hsp90-like"/>
    <property type="match status" value="1"/>
</dbReference>
<dbReference type="Pfam" id="PF13589">
    <property type="entry name" value="HATPase_c_3"/>
    <property type="match status" value="1"/>
</dbReference>
<dbReference type="InterPro" id="IPR020575">
    <property type="entry name" value="Hsp90_N"/>
</dbReference>
<protein>
    <recommendedName>
        <fullName evidence="9 10">Chaperone protein HtpG</fullName>
    </recommendedName>
    <alternativeName>
        <fullName evidence="10">Heat shock protein HtpG</fullName>
    </alternativeName>
    <alternativeName>
        <fullName evidence="10">High temperature protein G</fullName>
    </alternativeName>
</protein>
<dbReference type="GO" id="GO:0005737">
    <property type="term" value="C:cytoplasm"/>
    <property type="evidence" value="ECO:0007669"/>
    <property type="project" value="UniProtKB-SubCell"/>
</dbReference>
<feature type="binding site" evidence="11">
    <location>
        <position position="35"/>
    </location>
    <ligand>
        <name>ATP</name>
        <dbReference type="ChEBI" id="CHEBI:30616"/>
    </ligand>
</feature>
<dbReference type="InterPro" id="IPR037196">
    <property type="entry name" value="HSP90_C"/>
</dbReference>
<comment type="similarity">
    <text evidence="2 10">Belongs to the heat shock protein 90 family.</text>
</comment>
<dbReference type="GO" id="GO:0005524">
    <property type="term" value="F:ATP binding"/>
    <property type="evidence" value="ECO:0007669"/>
    <property type="project" value="UniProtKB-UniRule"/>
</dbReference>
<dbReference type="SUPFAM" id="SSF110942">
    <property type="entry name" value="HSP90 C-terminal domain"/>
    <property type="match status" value="1"/>
</dbReference>
<feature type="binding site" evidence="11">
    <location>
        <position position="341"/>
    </location>
    <ligand>
        <name>ATP</name>
        <dbReference type="ChEBI" id="CHEBI:30616"/>
    </ligand>
</feature>
<dbReference type="InterPro" id="IPR036890">
    <property type="entry name" value="HATPase_C_sf"/>
</dbReference>
<feature type="region of interest" description="A; substrate-binding" evidence="10">
    <location>
        <begin position="1"/>
        <end position="341"/>
    </location>
</feature>
<evidence type="ECO:0000256" key="6">
    <source>
        <dbReference type="ARBA" id="ARBA00023016"/>
    </source>
</evidence>
<feature type="domain" description="Histidine kinase/HSP90-like ATPase" evidence="13">
    <location>
        <begin position="28"/>
        <end position="185"/>
    </location>
</feature>
<comment type="subunit">
    <text evidence="10">Homodimer.</text>
</comment>
<accession>A0A4P6L1S9</accession>
<feature type="binding site" evidence="11">
    <location>
        <position position="81"/>
    </location>
    <ligand>
        <name>ATP</name>
        <dbReference type="ChEBI" id="CHEBI:30616"/>
    </ligand>
</feature>
<feature type="coiled-coil region" evidence="12">
    <location>
        <begin position="499"/>
        <end position="531"/>
    </location>
</feature>
<evidence type="ECO:0000256" key="1">
    <source>
        <dbReference type="ARBA" id="ARBA00004496"/>
    </source>
</evidence>
<dbReference type="PRINTS" id="PR00775">
    <property type="entry name" value="HEATSHOCK90"/>
</dbReference>
<comment type="subcellular location">
    <subcellularLocation>
        <location evidence="1 10">Cytoplasm</location>
    </subcellularLocation>
</comment>
<dbReference type="PROSITE" id="PS00298">
    <property type="entry name" value="HSP90"/>
    <property type="match status" value="1"/>
</dbReference>
<evidence type="ECO:0000256" key="4">
    <source>
        <dbReference type="ARBA" id="ARBA00022741"/>
    </source>
</evidence>
<evidence type="ECO:0000256" key="9">
    <source>
        <dbReference type="ARBA" id="ARBA00070675"/>
    </source>
</evidence>
<dbReference type="Pfam" id="PF00183">
    <property type="entry name" value="HSP90"/>
    <property type="match status" value="1"/>
</dbReference>
<dbReference type="GO" id="GO:0140662">
    <property type="term" value="F:ATP-dependent protein folding chaperone"/>
    <property type="evidence" value="ECO:0007669"/>
    <property type="project" value="InterPro"/>
</dbReference>
<reference evidence="14 15" key="1">
    <citation type="submission" date="2019-02" db="EMBL/GenBank/DDBJ databases">
        <title>Draft Genome Sequences of Six Type Strains of the Genus Massilia.</title>
        <authorList>
            <person name="Miess H."/>
            <person name="Frediansyhah A."/>
            <person name="Gross H."/>
        </authorList>
    </citation>
    <scope>NUCLEOTIDE SEQUENCE [LARGE SCALE GENOMIC DNA]</scope>
    <source>
        <strain evidence="14 15">DSM 17473</strain>
    </source>
</reference>
<evidence type="ECO:0000256" key="2">
    <source>
        <dbReference type="ARBA" id="ARBA00008239"/>
    </source>
</evidence>
<comment type="caution">
    <text evidence="10">Lacks conserved residue(s) required for the propagation of feature annotation.</text>
</comment>
<evidence type="ECO:0000256" key="7">
    <source>
        <dbReference type="ARBA" id="ARBA00023186"/>
    </source>
</evidence>
<dbReference type="FunFam" id="3.30.565.10:FF:000009">
    <property type="entry name" value="Molecular chaperone HtpG"/>
    <property type="match status" value="1"/>
</dbReference>
<keyword evidence="12" id="KW-0175">Coiled coil</keyword>
<dbReference type="SUPFAM" id="SSF55874">
    <property type="entry name" value="ATPase domain of HSP90 chaperone/DNA topoisomerase II/histidine kinase"/>
    <property type="match status" value="1"/>
</dbReference>
<feature type="binding site" evidence="11">
    <location>
        <position position="39"/>
    </location>
    <ligand>
        <name>ATP</name>
        <dbReference type="ChEBI" id="CHEBI:30616"/>
    </ligand>
</feature>
<feature type="binding site" evidence="11">
    <location>
        <begin position="123"/>
        <end position="128"/>
    </location>
    <ligand>
        <name>ATP</name>
        <dbReference type="ChEBI" id="CHEBI:30616"/>
    </ligand>
</feature>
<dbReference type="Proteomes" id="UP000290637">
    <property type="component" value="Chromosome"/>
</dbReference>
<dbReference type="GO" id="GO:0051082">
    <property type="term" value="F:unfolded protein binding"/>
    <property type="evidence" value="ECO:0007669"/>
    <property type="project" value="UniProtKB-UniRule"/>
</dbReference>
<dbReference type="EMBL" id="CP035913">
    <property type="protein sequence ID" value="QBE65284.1"/>
    <property type="molecule type" value="Genomic_DNA"/>
</dbReference>
<keyword evidence="5 10" id="KW-0067">ATP-binding</keyword>
<dbReference type="PIRSF" id="PIRSF002583">
    <property type="entry name" value="Hsp90"/>
    <property type="match status" value="1"/>
</dbReference>
<dbReference type="FunFam" id="3.30.230.80:FF:000002">
    <property type="entry name" value="Molecular chaperone HtpG"/>
    <property type="match status" value="1"/>
</dbReference>
<feature type="region of interest" description="C" evidence="10">
    <location>
        <begin position="563"/>
        <end position="635"/>
    </location>
</feature>
<evidence type="ECO:0000256" key="3">
    <source>
        <dbReference type="ARBA" id="ARBA00022490"/>
    </source>
</evidence>
<dbReference type="RefSeq" id="WP_130188395.1">
    <property type="nucleotide sequence ID" value="NZ_CP035913.1"/>
</dbReference>
<comment type="function">
    <text evidence="8 10">Molecular chaperone. Has ATPase activity.</text>
</comment>
<dbReference type="SUPFAM" id="SSF54211">
    <property type="entry name" value="Ribosomal protein S5 domain 2-like"/>
    <property type="match status" value="1"/>
</dbReference>
<keyword evidence="15" id="KW-1185">Reference proteome</keyword>
<proteinExistence type="inferred from homology"/>
<feature type="binding site" evidence="11">
    <location>
        <position position="86"/>
    </location>
    <ligand>
        <name>ATP</name>
        <dbReference type="ChEBI" id="CHEBI:30616"/>
    </ligand>
</feature>
<dbReference type="NCBIfam" id="NF003555">
    <property type="entry name" value="PRK05218.1"/>
    <property type="match status" value="1"/>
</dbReference>
<dbReference type="Gene3D" id="1.20.120.790">
    <property type="entry name" value="Heat shock protein 90, C-terminal domain"/>
    <property type="match status" value="1"/>
</dbReference>
<dbReference type="InterPro" id="IPR020568">
    <property type="entry name" value="Ribosomal_Su5_D2-typ_SF"/>
</dbReference>